<sequence>MAFDDLELEFEDEDESKKKKSDAVHEVVDLEFHASEASKKTPQAVPARGPATSPNIPKIQNKIAEVKKLAEARPTSSPAPVQRPTKVSSMSQSNPSIQGATALKEDNVVDLESSQVVQLREQVRKVEFEAEVKVAVAEFKAEVLGEMLGDMKLLEHQIGQLLARINAKHPDVKQEALMIKKLLADFTAKKRK</sequence>
<dbReference type="AlphaFoldDB" id="A0AAX4HJB8"/>
<protein>
    <submittedName>
        <fullName evidence="2">Uncharacterized protein</fullName>
    </submittedName>
</protein>
<proteinExistence type="predicted"/>
<evidence type="ECO:0000313" key="2">
    <source>
        <dbReference type="EMBL" id="WPU63315.1"/>
    </source>
</evidence>
<dbReference type="Proteomes" id="UP001324634">
    <property type="component" value="Chromosome"/>
</dbReference>
<evidence type="ECO:0000256" key="1">
    <source>
        <dbReference type="SAM" id="MobiDB-lite"/>
    </source>
</evidence>
<keyword evidence="3" id="KW-1185">Reference proteome</keyword>
<feature type="compositionally biased region" description="Acidic residues" evidence="1">
    <location>
        <begin position="1"/>
        <end position="14"/>
    </location>
</feature>
<dbReference type="KEGG" id="psti:SOO65_11525"/>
<accession>A0AAX4HJB8</accession>
<feature type="compositionally biased region" description="Polar residues" evidence="1">
    <location>
        <begin position="74"/>
        <end position="99"/>
    </location>
</feature>
<name>A0AAX4HJB8_9BACT</name>
<dbReference type="RefSeq" id="WP_321389803.1">
    <property type="nucleotide sequence ID" value="NZ_CP139487.1"/>
</dbReference>
<feature type="compositionally biased region" description="Basic and acidic residues" evidence="1">
    <location>
        <begin position="15"/>
        <end position="39"/>
    </location>
</feature>
<reference evidence="2 3" key="1">
    <citation type="submission" date="2023-11" db="EMBL/GenBank/DDBJ databases">
        <title>Peredibacter starrii A3.12.</title>
        <authorList>
            <person name="Mitchell R.J."/>
        </authorList>
    </citation>
    <scope>NUCLEOTIDE SEQUENCE [LARGE SCALE GENOMIC DNA]</scope>
    <source>
        <strain evidence="2 3">A3.12</strain>
    </source>
</reference>
<evidence type="ECO:0000313" key="3">
    <source>
        <dbReference type="Proteomes" id="UP001324634"/>
    </source>
</evidence>
<dbReference type="EMBL" id="CP139487">
    <property type="protein sequence ID" value="WPU63315.1"/>
    <property type="molecule type" value="Genomic_DNA"/>
</dbReference>
<feature type="region of interest" description="Disordered" evidence="1">
    <location>
        <begin position="1"/>
        <end position="101"/>
    </location>
</feature>
<gene>
    <name evidence="2" type="ORF">SOO65_11525</name>
</gene>
<organism evidence="2 3">
    <name type="scientific">Peredibacter starrii</name>
    <dbReference type="NCBI Taxonomy" id="28202"/>
    <lineage>
        <taxon>Bacteria</taxon>
        <taxon>Pseudomonadati</taxon>
        <taxon>Bdellovibrionota</taxon>
        <taxon>Bacteriovoracia</taxon>
        <taxon>Bacteriovoracales</taxon>
        <taxon>Bacteriovoracaceae</taxon>
        <taxon>Peredibacter</taxon>
    </lineage>
</organism>